<protein>
    <submittedName>
        <fullName evidence="6">Uncharacterized protein</fullName>
    </submittedName>
</protein>
<dbReference type="Pfam" id="PF05648">
    <property type="entry name" value="PEX11"/>
    <property type="match status" value="1"/>
</dbReference>
<comment type="subcellular location">
    <subcellularLocation>
        <location evidence="4">Peroxisome membrane</location>
    </subcellularLocation>
</comment>
<evidence type="ECO:0000256" key="4">
    <source>
        <dbReference type="ARBA" id="ARBA00046271"/>
    </source>
</evidence>
<feature type="region of interest" description="Disordered" evidence="5">
    <location>
        <begin position="1"/>
        <end position="21"/>
    </location>
</feature>
<dbReference type="Proteomes" id="UP001274830">
    <property type="component" value="Unassembled WGS sequence"/>
</dbReference>
<dbReference type="PANTHER" id="PTHR12652">
    <property type="entry name" value="PEROXISOMAL BIOGENESIS FACTOR 11"/>
    <property type="match status" value="1"/>
</dbReference>
<evidence type="ECO:0000256" key="5">
    <source>
        <dbReference type="SAM" id="MobiDB-lite"/>
    </source>
</evidence>
<comment type="caution">
    <text evidence="6">The sequence shown here is derived from an EMBL/GenBank/DDBJ whole genome shotgun (WGS) entry which is preliminary data.</text>
</comment>
<dbReference type="GO" id="GO:0016559">
    <property type="term" value="P:peroxisome fission"/>
    <property type="evidence" value="ECO:0007669"/>
    <property type="project" value="InterPro"/>
</dbReference>
<dbReference type="PANTHER" id="PTHR12652:SF25">
    <property type="entry name" value="MICROBODY (PEROXISOME) PROLIFERATION PROTEIN PEROXIN 11C (EUROFUNG)"/>
    <property type="match status" value="1"/>
</dbReference>
<name>A0AAE0WVV8_9PEZI</name>
<dbReference type="EMBL" id="JAUTXT010000003">
    <property type="protein sequence ID" value="KAK3678789.1"/>
    <property type="molecule type" value="Genomic_DNA"/>
</dbReference>
<evidence type="ECO:0000313" key="7">
    <source>
        <dbReference type="Proteomes" id="UP001274830"/>
    </source>
</evidence>
<evidence type="ECO:0000313" key="6">
    <source>
        <dbReference type="EMBL" id="KAK3678789.1"/>
    </source>
</evidence>
<dbReference type="GO" id="GO:0005778">
    <property type="term" value="C:peroxisomal membrane"/>
    <property type="evidence" value="ECO:0007669"/>
    <property type="project" value="UniProtKB-SubCell"/>
</dbReference>
<keyword evidence="2" id="KW-0472">Membrane</keyword>
<evidence type="ECO:0000256" key="2">
    <source>
        <dbReference type="ARBA" id="ARBA00023136"/>
    </source>
</evidence>
<gene>
    <name evidence="6" type="ORF">LTR78_001242</name>
</gene>
<keyword evidence="7" id="KW-1185">Reference proteome</keyword>
<dbReference type="InterPro" id="IPR008733">
    <property type="entry name" value="PEX11"/>
</dbReference>
<sequence>MSDPVAEPGIPTSSTNVPAANEKSVAAEAKKRVPNRLLALAATPDSILLRLNKVLAAPGGLPAFLSTFNYTLYLLAYLETKSAGLRARLFQLLSQVTSTPALATATTAAVQPSPIMNLALMVGSARTTLRLFGLIPMYAGLRQLLNGPKPGQDQVLYANSVTQILMYMTFQFLENVALLTDNKILPARYTAKYTAASGGKTAKIYLWAYRAWLGGILCDFVRLGREAQLERTRRSQKGASSSSTDVSVKSDEQKDQEWWAQAVVPLSWVPMATHVSLQSGIPGFNVGVMGLSGLSAGLGKIADLWAKTAE</sequence>
<evidence type="ECO:0000256" key="1">
    <source>
        <dbReference type="ARBA" id="ARBA00022593"/>
    </source>
</evidence>
<proteinExistence type="predicted"/>
<accession>A0AAE0WVV8</accession>
<evidence type="ECO:0000256" key="3">
    <source>
        <dbReference type="ARBA" id="ARBA00023140"/>
    </source>
</evidence>
<dbReference type="AlphaFoldDB" id="A0AAE0WVV8"/>
<keyword evidence="1" id="KW-0962">Peroxisome biogenesis</keyword>
<keyword evidence="3" id="KW-0576">Peroxisome</keyword>
<organism evidence="6 7">
    <name type="scientific">Recurvomyces mirabilis</name>
    <dbReference type="NCBI Taxonomy" id="574656"/>
    <lineage>
        <taxon>Eukaryota</taxon>
        <taxon>Fungi</taxon>
        <taxon>Dikarya</taxon>
        <taxon>Ascomycota</taxon>
        <taxon>Pezizomycotina</taxon>
        <taxon>Dothideomycetes</taxon>
        <taxon>Dothideomycetidae</taxon>
        <taxon>Mycosphaerellales</taxon>
        <taxon>Teratosphaeriaceae</taxon>
        <taxon>Recurvomyces</taxon>
    </lineage>
</organism>
<reference evidence="6" key="1">
    <citation type="submission" date="2023-07" db="EMBL/GenBank/DDBJ databases">
        <title>Black Yeasts Isolated from many extreme environments.</title>
        <authorList>
            <person name="Coleine C."/>
            <person name="Stajich J.E."/>
            <person name="Selbmann L."/>
        </authorList>
    </citation>
    <scope>NUCLEOTIDE SEQUENCE</scope>
    <source>
        <strain evidence="6">CCFEE 5485</strain>
    </source>
</reference>
<feature type="region of interest" description="Disordered" evidence="5">
    <location>
        <begin position="232"/>
        <end position="252"/>
    </location>
</feature>